<dbReference type="EMBL" id="FWXS01000001">
    <property type="protein sequence ID" value="SMC35643.1"/>
    <property type="molecule type" value="Genomic_DNA"/>
</dbReference>
<dbReference type="STRING" id="1434700.SAMN06296427_101378"/>
<protein>
    <submittedName>
        <fullName evidence="3">4'-phosphopantetheinyl transferase superfamily protein</fullName>
    </submittedName>
</protein>
<evidence type="ECO:0000259" key="2">
    <source>
        <dbReference type="Pfam" id="PF01648"/>
    </source>
</evidence>
<evidence type="ECO:0000313" key="4">
    <source>
        <dbReference type="Proteomes" id="UP000192393"/>
    </source>
</evidence>
<gene>
    <name evidence="3" type="ORF">SAMN06296427_101378</name>
</gene>
<name>A0A1W1YHM6_9FLAO</name>
<evidence type="ECO:0000313" key="3">
    <source>
        <dbReference type="EMBL" id="SMC35643.1"/>
    </source>
</evidence>
<dbReference type="AlphaFoldDB" id="A0A1W1YHM6"/>
<dbReference type="GO" id="GO:0000287">
    <property type="term" value="F:magnesium ion binding"/>
    <property type="evidence" value="ECO:0007669"/>
    <property type="project" value="InterPro"/>
</dbReference>
<dbReference type="InterPro" id="IPR037143">
    <property type="entry name" value="4-PPantetheinyl_Trfase_dom_sf"/>
</dbReference>
<dbReference type="Pfam" id="PF01648">
    <property type="entry name" value="ACPS"/>
    <property type="match status" value="1"/>
</dbReference>
<proteinExistence type="predicted"/>
<dbReference type="OrthoDB" id="1190494at2"/>
<evidence type="ECO:0000256" key="1">
    <source>
        <dbReference type="ARBA" id="ARBA00022679"/>
    </source>
</evidence>
<dbReference type="Proteomes" id="UP000192393">
    <property type="component" value="Unassembled WGS sequence"/>
</dbReference>
<reference evidence="3 4" key="1">
    <citation type="submission" date="2017-04" db="EMBL/GenBank/DDBJ databases">
        <authorList>
            <person name="Afonso C.L."/>
            <person name="Miller P.J."/>
            <person name="Scott M.A."/>
            <person name="Spackman E."/>
            <person name="Goraichik I."/>
            <person name="Dimitrov K.M."/>
            <person name="Suarez D.L."/>
            <person name="Swayne D.E."/>
        </authorList>
    </citation>
    <scope>NUCLEOTIDE SEQUENCE [LARGE SCALE GENOMIC DNA]</scope>
    <source>
        <strain evidence="3 4">CGMCC 1.12708</strain>
    </source>
</reference>
<dbReference type="SUPFAM" id="SSF56214">
    <property type="entry name" value="4'-phosphopantetheinyl transferase"/>
    <property type="match status" value="2"/>
</dbReference>
<keyword evidence="1 3" id="KW-0808">Transferase</keyword>
<dbReference type="Gene3D" id="3.90.470.20">
    <property type="entry name" value="4'-phosphopantetheinyl transferase domain"/>
    <property type="match status" value="1"/>
</dbReference>
<dbReference type="RefSeq" id="WP_084015699.1">
    <property type="nucleotide sequence ID" value="NZ_FWXS01000001.1"/>
</dbReference>
<accession>A0A1W1YHM6</accession>
<dbReference type="GO" id="GO:0008897">
    <property type="term" value="F:holo-[acyl-carrier-protein] synthase activity"/>
    <property type="evidence" value="ECO:0007669"/>
    <property type="project" value="InterPro"/>
</dbReference>
<sequence length="210" mass="25061">MPLIDSLHKDNFTRIICWKTEESDEELLDFLQLSPYRIMKYLTLTPKQAKEYLGLRACLKVLNLDLEIYYDSKGKPYLPATNQISITHSYNMVCVGLSEFNIGIDIEKNRPSKIFNIKEKFIREQDEAIWIPKENESEYLHVIWGIKEGLYKLNGGNIWNFLHHYRVEPFELVEKATIKCWISDETQSRKYFAHYTKVEDYFLVWVLDYE</sequence>
<keyword evidence="4" id="KW-1185">Reference proteome</keyword>
<feature type="domain" description="4'-phosphopantetheinyl transferase" evidence="2">
    <location>
        <begin position="102"/>
        <end position="201"/>
    </location>
</feature>
<organism evidence="3 4">
    <name type="scientific">Moheibacter sediminis</name>
    <dbReference type="NCBI Taxonomy" id="1434700"/>
    <lineage>
        <taxon>Bacteria</taxon>
        <taxon>Pseudomonadati</taxon>
        <taxon>Bacteroidota</taxon>
        <taxon>Flavobacteriia</taxon>
        <taxon>Flavobacteriales</taxon>
        <taxon>Weeksellaceae</taxon>
        <taxon>Moheibacter</taxon>
    </lineage>
</organism>
<dbReference type="InterPro" id="IPR008278">
    <property type="entry name" value="4-PPantetheinyl_Trfase_dom"/>
</dbReference>